<evidence type="ECO:0000256" key="5">
    <source>
        <dbReference type="ARBA" id="ARBA00023136"/>
    </source>
</evidence>
<reference evidence="8" key="1">
    <citation type="submission" date="2021-04" db="EMBL/GenBank/DDBJ databases">
        <authorList>
            <consortium name="Molecular Ecology Group"/>
        </authorList>
    </citation>
    <scope>NUCLEOTIDE SEQUENCE</scope>
</reference>
<evidence type="ECO:0000313" key="8">
    <source>
        <dbReference type="EMBL" id="CAG5131957.1"/>
    </source>
</evidence>
<dbReference type="GO" id="GO:0017095">
    <property type="term" value="F:heparan sulfate 6-sulfotransferase activity"/>
    <property type="evidence" value="ECO:0007669"/>
    <property type="project" value="TreeGrafter"/>
</dbReference>
<evidence type="ECO:0000256" key="4">
    <source>
        <dbReference type="ARBA" id="ARBA00022989"/>
    </source>
</evidence>
<evidence type="ECO:0000256" key="3">
    <source>
        <dbReference type="ARBA" id="ARBA00022692"/>
    </source>
</evidence>
<dbReference type="EMBL" id="CAJHNH020004979">
    <property type="protein sequence ID" value="CAG5131957.1"/>
    <property type="molecule type" value="Genomic_DNA"/>
</dbReference>
<comment type="caution">
    <text evidence="8">The sequence shown here is derived from an EMBL/GenBank/DDBJ whole genome shotgun (WGS) entry which is preliminary data.</text>
</comment>
<dbReference type="Proteomes" id="UP000678393">
    <property type="component" value="Unassembled WGS sequence"/>
</dbReference>
<evidence type="ECO:0000256" key="7">
    <source>
        <dbReference type="RuleBase" id="RU364122"/>
    </source>
</evidence>
<dbReference type="GO" id="GO:0016020">
    <property type="term" value="C:membrane"/>
    <property type="evidence" value="ECO:0007669"/>
    <property type="project" value="UniProtKB-SubCell"/>
</dbReference>
<accession>A0A8S3ZR28</accession>
<comment type="subcellular location">
    <subcellularLocation>
        <location evidence="1">Membrane</location>
        <topology evidence="1">Single-pass membrane protein</topology>
    </subcellularLocation>
    <subcellularLocation>
        <location evidence="7">Membrane</location>
        <topology evidence="7">Single-pass type II membrane protein</topology>
    </subcellularLocation>
</comment>
<keyword evidence="3" id="KW-0812">Transmembrane</keyword>
<keyword evidence="4" id="KW-1133">Transmembrane helix</keyword>
<dbReference type="EC" id="2.8.2.-" evidence="7"/>
<dbReference type="InterPro" id="IPR010635">
    <property type="entry name" value="Heparan_SO4-6-sulfoTrfase"/>
</dbReference>
<keyword evidence="5 7" id="KW-0472">Membrane</keyword>
<dbReference type="Gene3D" id="3.40.50.300">
    <property type="entry name" value="P-loop containing nucleotide triphosphate hydrolases"/>
    <property type="match status" value="1"/>
</dbReference>
<gene>
    <name evidence="8" type="ORF">CUNI_LOCUS17515</name>
</gene>
<keyword evidence="7" id="KW-0735">Signal-anchor</keyword>
<organism evidence="8 9">
    <name type="scientific">Candidula unifasciata</name>
    <dbReference type="NCBI Taxonomy" id="100452"/>
    <lineage>
        <taxon>Eukaryota</taxon>
        <taxon>Metazoa</taxon>
        <taxon>Spiralia</taxon>
        <taxon>Lophotrochozoa</taxon>
        <taxon>Mollusca</taxon>
        <taxon>Gastropoda</taxon>
        <taxon>Heterobranchia</taxon>
        <taxon>Euthyneura</taxon>
        <taxon>Panpulmonata</taxon>
        <taxon>Eupulmonata</taxon>
        <taxon>Stylommatophora</taxon>
        <taxon>Helicina</taxon>
        <taxon>Helicoidea</taxon>
        <taxon>Geomitridae</taxon>
        <taxon>Candidula</taxon>
    </lineage>
</organism>
<keyword evidence="2 7" id="KW-0808">Transferase</keyword>
<comment type="catalytic activity">
    <reaction evidence="7">
        <text>alpha-D-glucosaminyl-[heparan sulfate](n) + 3'-phosphoadenylyl sulfate = 6-sulfo-alpha-D-glucosaminyl-[heparan sulfate](n) + adenosine 3',5'-bisphosphate + H(+)</text>
        <dbReference type="Rhea" id="RHEA:56604"/>
        <dbReference type="Rhea" id="RHEA-COMP:9830"/>
        <dbReference type="Rhea" id="RHEA-COMP:14621"/>
        <dbReference type="ChEBI" id="CHEBI:15378"/>
        <dbReference type="ChEBI" id="CHEBI:58339"/>
        <dbReference type="ChEBI" id="CHEBI:58343"/>
        <dbReference type="ChEBI" id="CHEBI:58388"/>
        <dbReference type="ChEBI" id="CHEBI:140604"/>
    </reaction>
</comment>
<comment type="similarity">
    <text evidence="7">Belongs to the sulfotransferase 6 family.</text>
</comment>
<evidence type="ECO:0000256" key="1">
    <source>
        <dbReference type="ARBA" id="ARBA00004167"/>
    </source>
</evidence>
<evidence type="ECO:0000256" key="6">
    <source>
        <dbReference type="ARBA" id="ARBA00023180"/>
    </source>
</evidence>
<proteinExistence type="inferred from homology"/>
<dbReference type="PANTHER" id="PTHR12812">
    <property type="entry name" value="HEPARAN SULFATE 6-O-SULFOTRANSFERASE 3"/>
    <property type="match status" value="1"/>
</dbReference>
<evidence type="ECO:0000256" key="2">
    <source>
        <dbReference type="ARBA" id="ARBA00022679"/>
    </source>
</evidence>
<dbReference type="OrthoDB" id="406981at2759"/>
<protein>
    <recommendedName>
        <fullName evidence="7">Heparan-sulfate 6-O-sulfotransferase</fullName>
        <ecNumber evidence="7">2.8.2.-</ecNumber>
    </recommendedName>
</protein>
<evidence type="ECO:0000313" key="9">
    <source>
        <dbReference type="Proteomes" id="UP000678393"/>
    </source>
</evidence>
<name>A0A8S3ZR28_9EUPU</name>
<dbReference type="AlphaFoldDB" id="A0A8S3ZR28"/>
<comment type="function">
    <text evidence="7">6-O-sulfation enzyme which catalyzes the transfer of sulfate from 3'-phosphoadenosine 5'-phosphosulfate (PAPS) to position 6 of the N-sulfoglucosamine residue (GlcNS) of heparan sulfate.</text>
</comment>
<dbReference type="PANTHER" id="PTHR12812:SF0">
    <property type="entry name" value="HEPARAN-SULFATE 6-O-SULFOTRANSFERASE"/>
    <property type="match status" value="1"/>
</dbReference>
<keyword evidence="9" id="KW-1185">Reference proteome</keyword>
<keyword evidence="6" id="KW-0325">Glycoprotein</keyword>
<sequence>MLANLSLSDCYTLHSNKTQQEREEIMLQSAKDNLATYFAFFGITENMKDSQSLFEKKFNGLKFTKQMVNKRSRSANYVTLSEKHWALIVEKNHLDVRLYQYAKDLFLQRLELVNITAHREDDDTVIVQDDFNFITVKEM</sequence>
<dbReference type="InterPro" id="IPR027417">
    <property type="entry name" value="P-loop_NTPase"/>
</dbReference>